<feature type="non-terminal residue" evidence="7">
    <location>
        <position position="58"/>
    </location>
</feature>
<keyword evidence="5" id="KW-0611">Plant defense</keyword>
<keyword evidence="8" id="KW-1185">Reference proteome</keyword>
<evidence type="ECO:0000256" key="4">
    <source>
        <dbReference type="ARBA" id="ARBA00022741"/>
    </source>
</evidence>
<comment type="caution">
    <text evidence="7">The sequence shown here is derived from an EMBL/GenBank/DDBJ whole genome shotgun (WGS) entry which is preliminary data.</text>
</comment>
<keyword evidence="3" id="KW-0677">Repeat</keyword>
<evidence type="ECO:0000259" key="6">
    <source>
        <dbReference type="Pfam" id="PF18052"/>
    </source>
</evidence>
<protein>
    <recommendedName>
        <fullName evidence="6">Disease resistance N-terminal domain-containing protein</fullName>
    </recommendedName>
</protein>
<evidence type="ECO:0000256" key="3">
    <source>
        <dbReference type="ARBA" id="ARBA00022737"/>
    </source>
</evidence>
<dbReference type="GO" id="GO:0006952">
    <property type="term" value="P:defense response"/>
    <property type="evidence" value="ECO:0007669"/>
    <property type="project" value="UniProtKB-KW"/>
</dbReference>
<dbReference type="AlphaFoldDB" id="A0A1E5UNL0"/>
<reference evidence="7 8" key="1">
    <citation type="submission" date="2016-09" db="EMBL/GenBank/DDBJ databases">
        <title>The draft genome of Dichanthelium oligosanthes: A C3 panicoid grass species.</title>
        <authorList>
            <person name="Studer A.J."/>
            <person name="Schnable J.C."/>
            <person name="Brutnell T.P."/>
        </authorList>
    </citation>
    <scope>NUCLEOTIDE SEQUENCE [LARGE SCALE GENOMIC DNA]</scope>
    <source>
        <strain evidence="8">cv. Kellogg 1175</strain>
        <tissue evidence="7">Leaf</tissue>
    </source>
</reference>
<dbReference type="EMBL" id="LWDX02069940">
    <property type="protein sequence ID" value="OEL14470.1"/>
    <property type="molecule type" value="Genomic_DNA"/>
</dbReference>
<name>A0A1E5UNL0_9POAL</name>
<gene>
    <name evidence="7" type="ORF">BAE44_0024511</name>
</gene>
<evidence type="ECO:0000256" key="2">
    <source>
        <dbReference type="ARBA" id="ARBA00022614"/>
    </source>
</evidence>
<dbReference type="Pfam" id="PF18052">
    <property type="entry name" value="Rx_N"/>
    <property type="match status" value="1"/>
</dbReference>
<evidence type="ECO:0000256" key="1">
    <source>
        <dbReference type="ARBA" id="ARBA00008894"/>
    </source>
</evidence>
<proteinExistence type="inferred from homology"/>
<evidence type="ECO:0000256" key="5">
    <source>
        <dbReference type="ARBA" id="ARBA00022821"/>
    </source>
</evidence>
<keyword evidence="2" id="KW-0433">Leucine-rich repeat</keyword>
<feature type="domain" description="Disease resistance N-terminal" evidence="6">
    <location>
        <begin position="9"/>
        <end position="52"/>
    </location>
</feature>
<dbReference type="Proteomes" id="UP000095767">
    <property type="component" value="Unassembled WGS sequence"/>
</dbReference>
<evidence type="ECO:0000313" key="8">
    <source>
        <dbReference type="Proteomes" id="UP000095767"/>
    </source>
</evidence>
<dbReference type="Gene3D" id="1.20.5.4130">
    <property type="match status" value="1"/>
</dbReference>
<dbReference type="InterPro" id="IPR041118">
    <property type="entry name" value="Rx_N"/>
</dbReference>
<organism evidence="7 8">
    <name type="scientific">Dichanthelium oligosanthes</name>
    <dbReference type="NCBI Taxonomy" id="888268"/>
    <lineage>
        <taxon>Eukaryota</taxon>
        <taxon>Viridiplantae</taxon>
        <taxon>Streptophyta</taxon>
        <taxon>Embryophyta</taxon>
        <taxon>Tracheophyta</taxon>
        <taxon>Spermatophyta</taxon>
        <taxon>Magnoliopsida</taxon>
        <taxon>Liliopsida</taxon>
        <taxon>Poales</taxon>
        <taxon>Poaceae</taxon>
        <taxon>PACMAD clade</taxon>
        <taxon>Panicoideae</taxon>
        <taxon>Panicodae</taxon>
        <taxon>Paniceae</taxon>
        <taxon>Dichantheliinae</taxon>
        <taxon>Dichanthelium</taxon>
    </lineage>
</organism>
<evidence type="ECO:0000313" key="7">
    <source>
        <dbReference type="EMBL" id="OEL14470.1"/>
    </source>
</evidence>
<dbReference type="GO" id="GO:0000166">
    <property type="term" value="F:nucleotide binding"/>
    <property type="evidence" value="ECO:0007669"/>
    <property type="project" value="UniProtKB-KW"/>
</dbReference>
<sequence length="58" mass="6545">MDLVIQATGSLLPKLVKLLKEERNLEKGVKKQIEFLHGELENARAVLHEVAEVPLDQL</sequence>
<accession>A0A1E5UNL0</accession>
<keyword evidence="4" id="KW-0547">Nucleotide-binding</keyword>
<comment type="similarity">
    <text evidence="1">Belongs to the disease resistance NB-LRR family.</text>
</comment>